<sequence length="170" mass="18187">MATTADARNPSDKDLPTNSKSTWVTSVIVSIRDSVANTINTFLESHFSAQRSLVHVRWFVSVLLAVLASCIIICAGIASTIPDGPALSTASNLGVSSLGLAAHLTSLLFIPSLWLELLFTLTMSGASGYSLHGPEHEATCPSIGYLHRRLLPVSPSGRSWSFTLLYGTWT</sequence>
<accession>A0A067MMZ6</accession>
<evidence type="ECO:0000256" key="1">
    <source>
        <dbReference type="SAM" id="Phobius"/>
    </source>
</evidence>
<keyword evidence="1" id="KW-0472">Membrane</keyword>
<keyword evidence="1" id="KW-1133">Transmembrane helix</keyword>
<keyword evidence="3" id="KW-1185">Reference proteome</keyword>
<name>A0A067MMZ6_BOTB1</name>
<proteinExistence type="predicted"/>
<dbReference type="EMBL" id="KL198047">
    <property type="protein sequence ID" value="KDQ12941.1"/>
    <property type="molecule type" value="Genomic_DNA"/>
</dbReference>
<dbReference type="HOGENOM" id="CLU_1570375_0_0_1"/>
<feature type="transmembrane region" description="Helical" evidence="1">
    <location>
        <begin position="58"/>
        <end position="81"/>
    </location>
</feature>
<feature type="transmembrane region" description="Helical" evidence="1">
    <location>
        <begin position="93"/>
        <end position="115"/>
    </location>
</feature>
<reference evidence="3" key="1">
    <citation type="journal article" date="2014" name="Proc. Natl. Acad. Sci. U.S.A.">
        <title>Extensive sampling of basidiomycete genomes demonstrates inadequacy of the white-rot/brown-rot paradigm for wood decay fungi.</title>
        <authorList>
            <person name="Riley R."/>
            <person name="Salamov A.A."/>
            <person name="Brown D.W."/>
            <person name="Nagy L.G."/>
            <person name="Floudas D."/>
            <person name="Held B.W."/>
            <person name="Levasseur A."/>
            <person name="Lombard V."/>
            <person name="Morin E."/>
            <person name="Otillar R."/>
            <person name="Lindquist E.A."/>
            <person name="Sun H."/>
            <person name="LaButti K.M."/>
            <person name="Schmutz J."/>
            <person name="Jabbour D."/>
            <person name="Luo H."/>
            <person name="Baker S.E."/>
            <person name="Pisabarro A.G."/>
            <person name="Walton J.D."/>
            <person name="Blanchette R.A."/>
            <person name="Henrissat B."/>
            <person name="Martin F."/>
            <person name="Cullen D."/>
            <person name="Hibbett D.S."/>
            <person name="Grigoriev I.V."/>
        </authorList>
    </citation>
    <scope>NUCLEOTIDE SEQUENCE [LARGE SCALE GENOMIC DNA]</scope>
    <source>
        <strain evidence="3">FD-172 SS1</strain>
    </source>
</reference>
<dbReference type="AlphaFoldDB" id="A0A067MMZ6"/>
<dbReference type="InParanoid" id="A0A067MMZ6"/>
<gene>
    <name evidence="2" type="ORF">BOTBODRAFT_406096</name>
</gene>
<keyword evidence="1" id="KW-0812">Transmembrane</keyword>
<protein>
    <submittedName>
        <fullName evidence="2">Uncharacterized protein</fullName>
    </submittedName>
</protein>
<evidence type="ECO:0000313" key="2">
    <source>
        <dbReference type="EMBL" id="KDQ12941.1"/>
    </source>
</evidence>
<dbReference type="Proteomes" id="UP000027195">
    <property type="component" value="Unassembled WGS sequence"/>
</dbReference>
<organism evidence="2 3">
    <name type="scientific">Botryobasidium botryosum (strain FD-172 SS1)</name>
    <dbReference type="NCBI Taxonomy" id="930990"/>
    <lineage>
        <taxon>Eukaryota</taxon>
        <taxon>Fungi</taxon>
        <taxon>Dikarya</taxon>
        <taxon>Basidiomycota</taxon>
        <taxon>Agaricomycotina</taxon>
        <taxon>Agaricomycetes</taxon>
        <taxon>Cantharellales</taxon>
        <taxon>Botryobasidiaceae</taxon>
        <taxon>Botryobasidium</taxon>
    </lineage>
</organism>
<evidence type="ECO:0000313" key="3">
    <source>
        <dbReference type="Proteomes" id="UP000027195"/>
    </source>
</evidence>